<reference evidence="2 3" key="1">
    <citation type="submission" date="2015-03" db="EMBL/GenBank/DDBJ databases">
        <authorList>
            <person name="Krishnan R."/>
            <person name="Midha S."/>
            <person name="Patil P.B."/>
            <person name="Rameshkumar N."/>
        </authorList>
    </citation>
    <scope>NUCLEOTIDE SEQUENCE [LARGE SCALE GENOMIC DNA]</scope>
    <source>
        <strain evidence="2 3">L1E11</strain>
    </source>
</reference>
<keyword evidence="3" id="KW-1185">Reference proteome</keyword>
<sequence>MLTIKNQPILAIAIFIAIALIIYATFVKHISELEYKTFIKPGGEYHITVYSYTSLISLMPGSSGDRPGVIKLYNKSNQLVAEKDIEMLQLIDNVEWSDTGVHIPLMVDWALPVNSRKETIKKKRAKRPFM</sequence>
<evidence type="ECO:0000256" key="1">
    <source>
        <dbReference type="SAM" id="Phobius"/>
    </source>
</evidence>
<name>A0ABX5M0P8_9GAMM</name>
<dbReference type="Proteomes" id="UP000248090">
    <property type="component" value="Unassembled WGS sequence"/>
</dbReference>
<organism evidence="2 3">
    <name type="scientific">Pokkaliibacter plantistimulans</name>
    <dbReference type="NCBI Taxonomy" id="1635171"/>
    <lineage>
        <taxon>Bacteria</taxon>
        <taxon>Pseudomonadati</taxon>
        <taxon>Pseudomonadota</taxon>
        <taxon>Gammaproteobacteria</taxon>
        <taxon>Oceanospirillales</taxon>
        <taxon>Balneatrichaceae</taxon>
        <taxon>Pokkaliibacter</taxon>
    </lineage>
</organism>
<dbReference type="RefSeq" id="WP_110186193.1">
    <property type="nucleotide sequence ID" value="NZ_CP177354.1"/>
</dbReference>
<keyword evidence="1" id="KW-0812">Transmembrane</keyword>
<protein>
    <submittedName>
        <fullName evidence="2">Uncharacterized protein</fullName>
    </submittedName>
</protein>
<dbReference type="EMBL" id="LAPT01000017">
    <property type="protein sequence ID" value="PXF32494.1"/>
    <property type="molecule type" value="Genomic_DNA"/>
</dbReference>
<keyword evidence="1" id="KW-0472">Membrane</keyword>
<evidence type="ECO:0000313" key="2">
    <source>
        <dbReference type="EMBL" id="PXF32494.1"/>
    </source>
</evidence>
<feature type="transmembrane region" description="Helical" evidence="1">
    <location>
        <begin position="6"/>
        <end position="26"/>
    </location>
</feature>
<gene>
    <name evidence="2" type="ORF">WH50_04210</name>
</gene>
<comment type="caution">
    <text evidence="2">The sequence shown here is derived from an EMBL/GenBank/DDBJ whole genome shotgun (WGS) entry which is preliminary data.</text>
</comment>
<proteinExistence type="predicted"/>
<evidence type="ECO:0000313" key="3">
    <source>
        <dbReference type="Proteomes" id="UP000248090"/>
    </source>
</evidence>
<keyword evidence="1" id="KW-1133">Transmembrane helix</keyword>
<accession>A0ABX5M0P8</accession>